<evidence type="ECO:0000313" key="2">
    <source>
        <dbReference type="Proteomes" id="UP000758168"/>
    </source>
</evidence>
<dbReference type="Proteomes" id="UP000758168">
    <property type="component" value="Unassembled WGS sequence"/>
</dbReference>
<reference evidence="1 2" key="1">
    <citation type="submission" date="2021-03" db="EMBL/GenBank/DDBJ databases">
        <title>Sequencing the genomes of 1000 actinobacteria strains.</title>
        <authorList>
            <person name="Klenk H.-P."/>
        </authorList>
    </citation>
    <scope>NUCLEOTIDE SEQUENCE [LARGE SCALE GENOMIC DNA]</scope>
    <source>
        <strain evidence="1 2">DSM 12936</strain>
    </source>
</reference>
<comment type="caution">
    <text evidence="1">The sequence shown here is derived from an EMBL/GenBank/DDBJ whole genome shotgun (WGS) entry which is preliminary data.</text>
</comment>
<dbReference type="EMBL" id="JAGIOB010000001">
    <property type="protein sequence ID" value="MBP2415130.1"/>
    <property type="molecule type" value="Genomic_DNA"/>
</dbReference>
<protein>
    <submittedName>
        <fullName evidence="1">(2Fe-2S) ferredoxin</fullName>
    </submittedName>
</protein>
<dbReference type="CDD" id="cd02980">
    <property type="entry name" value="TRX_Fd_family"/>
    <property type="match status" value="1"/>
</dbReference>
<keyword evidence="2" id="KW-1185">Reference proteome</keyword>
<accession>A0ABS4Z319</accession>
<proteinExistence type="predicted"/>
<sequence>MPPRSRRAGRERPVVTQPEGPVLVVCRGGDCGNRTLFPGTDHVGQLRALRAGVVGTTARVLTSPCLDACEHANVVVVLPGRAGRERGGEPVWVGGVLDPAVTDDLVAWVAAGGPAVAEPPVLVDIARVRPSRQSRQELDEVLEG</sequence>
<gene>
    <name evidence="1" type="ORF">JOF54_000052</name>
</gene>
<name>A0ABS4Z319_9ACTN</name>
<organism evidence="1 2">
    <name type="scientific">Microlunatus capsulatus</name>
    <dbReference type="NCBI Taxonomy" id="99117"/>
    <lineage>
        <taxon>Bacteria</taxon>
        <taxon>Bacillati</taxon>
        <taxon>Actinomycetota</taxon>
        <taxon>Actinomycetes</taxon>
        <taxon>Propionibacteriales</taxon>
        <taxon>Propionibacteriaceae</taxon>
        <taxon>Microlunatus</taxon>
    </lineage>
</organism>
<evidence type="ECO:0000313" key="1">
    <source>
        <dbReference type="EMBL" id="MBP2415130.1"/>
    </source>
</evidence>
<dbReference type="RefSeq" id="WP_210051889.1">
    <property type="nucleotide sequence ID" value="NZ_BAAAMH010000016.1"/>
</dbReference>